<keyword evidence="1" id="KW-0175">Coiled coil</keyword>
<feature type="compositionally biased region" description="Polar residues" evidence="2">
    <location>
        <begin position="1154"/>
        <end position="1170"/>
    </location>
</feature>
<evidence type="ECO:0000256" key="1">
    <source>
        <dbReference type="SAM" id="Coils"/>
    </source>
</evidence>
<feature type="region of interest" description="Disordered" evidence="2">
    <location>
        <begin position="1146"/>
        <end position="1183"/>
    </location>
</feature>
<dbReference type="PANTHER" id="PTHR23159">
    <property type="entry name" value="CENTROSOMAL PROTEIN 2"/>
    <property type="match status" value="1"/>
</dbReference>
<organism evidence="3 4">
    <name type="scientific">Symbiodinium natans</name>
    <dbReference type="NCBI Taxonomy" id="878477"/>
    <lineage>
        <taxon>Eukaryota</taxon>
        <taxon>Sar</taxon>
        <taxon>Alveolata</taxon>
        <taxon>Dinophyceae</taxon>
        <taxon>Suessiales</taxon>
        <taxon>Symbiodiniaceae</taxon>
        <taxon>Symbiodinium</taxon>
    </lineage>
</organism>
<accession>A0A812PUH6</accession>
<feature type="coiled-coil region" evidence="1">
    <location>
        <begin position="292"/>
        <end position="319"/>
    </location>
</feature>
<dbReference type="EMBL" id="CAJNDS010002170">
    <property type="protein sequence ID" value="CAE7359101.1"/>
    <property type="molecule type" value="Genomic_DNA"/>
</dbReference>
<feature type="coiled-coil region" evidence="1">
    <location>
        <begin position="1185"/>
        <end position="1219"/>
    </location>
</feature>
<reference evidence="3" key="1">
    <citation type="submission" date="2021-02" db="EMBL/GenBank/DDBJ databases">
        <authorList>
            <person name="Dougan E. K."/>
            <person name="Rhodes N."/>
            <person name="Thang M."/>
            <person name="Chan C."/>
        </authorList>
    </citation>
    <scope>NUCLEOTIDE SEQUENCE</scope>
</reference>
<keyword evidence="4" id="KW-1185">Reference proteome</keyword>
<gene>
    <name evidence="3" type="primary">ynaI</name>
    <name evidence="3" type="ORF">SNAT2548_LOCUS19233</name>
</gene>
<feature type="coiled-coil region" evidence="1">
    <location>
        <begin position="1338"/>
        <end position="1372"/>
    </location>
</feature>
<evidence type="ECO:0000313" key="3">
    <source>
        <dbReference type="EMBL" id="CAE7359101.1"/>
    </source>
</evidence>
<feature type="compositionally biased region" description="Low complexity" evidence="2">
    <location>
        <begin position="52"/>
        <end position="65"/>
    </location>
</feature>
<proteinExistence type="predicted"/>
<comment type="caution">
    <text evidence="3">The sequence shown here is derived from an EMBL/GenBank/DDBJ whole genome shotgun (WGS) entry which is preliminary data.</text>
</comment>
<dbReference type="PANTHER" id="PTHR23159:SF31">
    <property type="entry name" value="CENTROSOME-ASSOCIATED PROTEIN CEP250 ISOFORM X1"/>
    <property type="match status" value="1"/>
</dbReference>
<name>A0A812PUH6_9DINO</name>
<feature type="region of interest" description="Disordered" evidence="2">
    <location>
        <begin position="1390"/>
        <end position="1448"/>
    </location>
</feature>
<evidence type="ECO:0000313" key="4">
    <source>
        <dbReference type="Proteomes" id="UP000604046"/>
    </source>
</evidence>
<evidence type="ECO:0000256" key="2">
    <source>
        <dbReference type="SAM" id="MobiDB-lite"/>
    </source>
</evidence>
<feature type="compositionally biased region" description="Low complexity" evidence="2">
    <location>
        <begin position="1407"/>
        <end position="1422"/>
    </location>
</feature>
<sequence length="1448" mass="159619">MSADPAKVEELCKLITDSLPEIDKRFAALEKATKTVPEDLEKRLALLEQKLASPTPAGSGAPAPGAGAGDEEVHKRLATIESTAATHREDLHQKLDANKKEMQRLVASLEEKIDTAGGAPGGDDVKKGAEAQIMKKVATRLQDFESQITSQLSSVATDFDKKLSHVHRSTGATKPIDGAGAGGDTGLDTMAEDVDQLKFDVGELKDLLTNSKGEVNHIRRIVLACERDMEDFTAAMDAVNVDLDEMRARVDATHSIITSRQRVEATMTAEISTMRLDIGDIQEALKNHDSWMEDVSNTLQQMQEKEENLSEDMISLKNELTAKLDTKVDNVAWKEANDDLDAAIKTVRDMVSSLRLDVDARRRKVDEILATIRHDITSVETNLEESKAKLAMDTDHAINALNGRIDFTNKDLAATQESLHTTQNSLSDCFNEVAVVRSDLERNVADTEARLKNDSRSKQQEVMEKIGDVEQQSELRSAESSRRLGALDLRMSGVQGGLGEQKRDILKLREEVNGLTVKSASHEVDIQKGSDAVKKMEKQRNLDGQNFKAQLDAIHDVLDTKVNEKPFEDVKHCVSSLTKGVVKFAQVVGVFPGPRFDDAEGGDGTEADVELLGWEESAETLSFRVDKAWRQRCSQRFRNILDMIAKKADHSVLRLLQISQQHIESQLERVKHERELWKEVVERRQQQPLQLALSMKEQLGRTVQRTTVFVSPGHKKAGKCGAGFQRTAEAMTLKKVRSAPELLKLPTKVKQNCRIASNCKAVLEWIFTKSTYYSLPCGCQLDIKALAGSQAPKWLRLRCEEPHGGERLVRRPLLLDSDDSLADFLQRVGPCCLFADIWASVETLGVKAPPELQVVAQYSFDTESCAVRRAKVPETGDSGVVSMVDRDAQTCQVYFDHRLGSEALSVAFRHLSREGGGAGSSQMRLEALEALEALGFESPKKLEASEAHQELDVAPLLGNALGAVASAGYWEGALAHLGASPAPGPAGCDDGALASALEASAAAKAEASAAALLEASRAGLRLKDLDEKVVRHNREHWLGLECLQEKVGDLSSTQRALHEEFAASVKKDMSAFREHVADLSTKCQALADLVATIRTELGGKASHDQLEDLEHQQCKAFERFVARWEACAEARRRNLRNEMSSAIGEVRRPAVRTASEQAQLGSTPSGPSRQTESRRHDELQASLPSAGLEEVVRRVQAELTDLRRELTSLRTEAKQASQLKLEGLTEAREQRYQSLSATVESLKSSFEVIRRSTKESSDTREQALLDGLRLRADACAEGLASEVRIREEATQRLESLLQQTRRDLEAKLESVRGALEKQLRGTLNHKDKELQLELMGAMQLELQKRQDAETSLRDLQCEMVEIRSKLMRKEHALLEATGFKEPVAETRAWRPGLTGTLFAEPTPSREAAPSSSTGPSSQAGSPLNDPRATATPAVLRPMLQPRSHQWPT</sequence>
<dbReference type="SUPFAM" id="SSF57997">
    <property type="entry name" value="Tropomyosin"/>
    <property type="match status" value="1"/>
</dbReference>
<dbReference type="Proteomes" id="UP000604046">
    <property type="component" value="Unassembled WGS sequence"/>
</dbReference>
<feature type="region of interest" description="Disordered" evidence="2">
    <location>
        <begin position="52"/>
        <end position="72"/>
    </location>
</feature>
<protein>
    <submittedName>
        <fullName evidence="3">YnaI protein</fullName>
    </submittedName>
</protein>